<reference evidence="6 7" key="1">
    <citation type="journal article" date="2022" name="Syst. Appl. Microbiol.">
        <title>Pseudomonas alliivorans sp. nov., a plant-pathogenic bacterium isolated from onion foliage in Georgia, USA.</title>
        <authorList>
            <person name="Zhao M."/>
            <person name="Tyson C."/>
            <person name="Chen H.C."/>
            <person name="Paudel S."/>
            <person name="Gitaitis R."/>
            <person name="Kvitko B."/>
            <person name="Dutta B."/>
        </authorList>
    </citation>
    <scope>NUCLEOTIDE SEQUENCE [LARGE SCALE GENOMIC DNA]</scope>
    <source>
        <strain evidence="6 7">20GA0068</strain>
    </source>
</reference>
<feature type="transmembrane region" description="Helical" evidence="5">
    <location>
        <begin position="204"/>
        <end position="223"/>
    </location>
</feature>
<feature type="transmembrane region" description="Helical" evidence="5">
    <location>
        <begin position="296"/>
        <end position="314"/>
    </location>
</feature>
<feature type="transmembrane region" description="Helical" evidence="5">
    <location>
        <begin position="79"/>
        <end position="96"/>
    </location>
</feature>
<evidence type="ECO:0000256" key="1">
    <source>
        <dbReference type="ARBA" id="ARBA00004141"/>
    </source>
</evidence>
<dbReference type="InterPro" id="IPR011701">
    <property type="entry name" value="MFS"/>
</dbReference>
<dbReference type="Proteomes" id="UP000673197">
    <property type="component" value="Unassembled WGS sequence"/>
</dbReference>
<keyword evidence="2 5" id="KW-0812">Transmembrane</keyword>
<evidence type="ECO:0000313" key="6">
    <source>
        <dbReference type="EMBL" id="MBP0946563.1"/>
    </source>
</evidence>
<feature type="transmembrane region" description="Helical" evidence="5">
    <location>
        <begin position="135"/>
        <end position="152"/>
    </location>
</feature>
<feature type="transmembrane region" description="Helical" evidence="5">
    <location>
        <begin position="243"/>
        <end position="260"/>
    </location>
</feature>
<dbReference type="EMBL" id="JAFFZW010000004">
    <property type="protein sequence ID" value="MBP0946563.1"/>
    <property type="molecule type" value="Genomic_DNA"/>
</dbReference>
<dbReference type="Pfam" id="PF07690">
    <property type="entry name" value="MFS_1"/>
    <property type="match status" value="1"/>
</dbReference>
<keyword evidence="3 5" id="KW-1133">Transmembrane helix</keyword>
<dbReference type="InterPro" id="IPR051788">
    <property type="entry name" value="MFS_Transporter"/>
</dbReference>
<accession>A0ABS4C7R2</accession>
<dbReference type="InterPro" id="IPR036259">
    <property type="entry name" value="MFS_trans_sf"/>
</dbReference>
<feature type="transmembrane region" description="Helical" evidence="5">
    <location>
        <begin position="102"/>
        <end position="123"/>
    </location>
</feature>
<keyword evidence="7" id="KW-1185">Reference proteome</keyword>
<feature type="transmembrane region" description="Helical" evidence="5">
    <location>
        <begin position="272"/>
        <end position="290"/>
    </location>
</feature>
<feature type="transmembrane region" description="Helical" evidence="5">
    <location>
        <begin position="326"/>
        <end position="347"/>
    </location>
</feature>
<feature type="transmembrane region" description="Helical" evidence="5">
    <location>
        <begin position="47"/>
        <end position="67"/>
    </location>
</feature>
<gene>
    <name evidence="6" type="ORF">JTJ32_14630</name>
</gene>
<proteinExistence type="predicted"/>
<feature type="transmembrane region" description="Helical" evidence="5">
    <location>
        <begin position="359"/>
        <end position="378"/>
    </location>
</feature>
<evidence type="ECO:0000256" key="4">
    <source>
        <dbReference type="ARBA" id="ARBA00023136"/>
    </source>
</evidence>
<dbReference type="RefSeq" id="WP_210042468.1">
    <property type="nucleotide sequence ID" value="NZ_JAFFZW010000004.1"/>
</dbReference>
<organism evidence="6 7">
    <name type="scientific">Pseudomonas alliivorans</name>
    <dbReference type="NCBI Taxonomy" id="2810613"/>
    <lineage>
        <taxon>Bacteria</taxon>
        <taxon>Pseudomonadati</taxon>
        <taxon>Pseudomonadota</taxon>
        <taxon>Gammaproteobacteria</taxon>
        <taxon>Pseudomonadales</taxon>
        <taxon>Pseudomonadaceae</taxon>
        <taxon>Pseudomonas</taxon>
    </lineage>
</organism>
<name>A0ABS4C7R2_9PSED</name>
<evidence type="ECO:0000256" key="5">
    <source>
        <dbReference type="SAM" id="Phobius"/>
    </source>
</evidence>
<evidence type="ECO:0000313" key="7">
    <source>
        <dbReference type="Proteomes" id="UP000673197"/>
    </source>
</evidence>
<dbReference type="PANTHER" id="PTHR23514">
    <property type="entry name" value="BYPASS OF STOP CODON PROTEIN 6"/>
    <property type="match status" value="1"/>
</dbReference>
<dbReference type="PANTHER" id="PTHR23514:SF13">
    <property type="entry name" value="INNER MEMBRANE PROTEIN YBJJ"/>
    <property type="match status" value="1"/>
</dbReference>
<dbReference type="SUPFAM" id="SSF103473">
    <property type="entry name" value="MFS general substrate transporter"/>
    <property type="match status" value="1"/>
</dbReference>
<sequence>MNTSSPSVGTISYRLATRIAFFVTGFLMASWAPLITYAKTRLGLNEATLGLLLLCVGIGSLVCMPMAGSLAQRLGLRRMIIGSSLVFCSILPGLAICSNVAAMAVLLLIFGASLGLMDICINFQAAAVERAAKMPLMSGFHGFFSIGTFAGVSSGTALLTAGITPITVTLSAAALCGLLTLLFSPRLIPTMSDSGSDFFARPRGIVSLLALLTFICLLQEGAMLDWGALLLGELQNVPPAAGGIGYSVFTLAMSIGRLSGDWASARFGDRRLLQYGVLLAIAGFAMVLVLSLNFALVGFMMIGLGLANLIPILFRAALNQDDVPSAQALSAVATLGYLGILLGPALIGFASHASSLKTAFIGLAALPGVVLLSATVATRSNQSLNQDA</sequence>
<feature type="transmembrane region" description="Helical" evidence="5">
    <location>
        <begin position="158"/>
        <end position="183"/>
    </location>
</feature>
<keyword evidence="4 5" id="KW-0472">Membrane</keyword>
<comment type="caution">
    <text evidence="6">The sequence shown here is derived from an EMBL/GenBank/DDBJ whole genome shotgun (WGS) entry which is preliminary data.</text>
</comment>
<evidence type="ECO:0000256" key="2">
    <source>
        <dbReference type="ARBA" id="ARBA00022692"/>
    </source>
</evidence>
<evidence type="ECO:0000256" key="3">
    <source>
        <dbReference type="ARBA" id="ARBA00022989"/>
    </source>
</evidence>
<feature type="transmembrane region" description="Helical" evidence="5">
    <location>
        <begin position="15"/>
        <end position="35"/>
    </location>
</feature>
<dbReference type="CDD" id="cd17393">
    <property type="entry name" value="MFS_MosC_like"/>
    <property type="match status" value="1"/>
</dbReference>
<protein>
    <submittedName>
        <fullName evidence="6">MFS transporter</fullName>
    </submittedName>
</protein>
<dbReference type="Gene3D" id="1.20.1250.20">
    <property type="entry name" value="MFS general substrate transporter like domains"/>
    <property type="match status" value="2"/>
</dbReference>
<comment type="subcellular location">
    <subcellularLocation>
        <location evidence="1">Membrane</location>
        <topology evidence="1">Multi-pass membrane protein</topology>
    </subcellularLocation>
</comment>